<dbReference type="Gene3D" id="3.30.2020.40">
    <property type="entry name" value="Uncharacterised protein PF10387, DUF2442"/>
    <property type="match status" value="1"/>
</dbReference>
<evidence type="ECO:0008006" key="4">
    <source>
        <dbReference type="Google" id="ProtNLM"/>
    </source>
</evidence>
<accession>A0A512N6H2</accession>
<gene>
    <name evidence="2" type="ORF">RSO01_17510</name>
</gene>
<feature type="compositionally biased region" description="Basic and acidic residues" evidence="1">
    <location>
        <begin position="146"/>
        <end position="156"/>
    </location>
</feature>
<dbReference type="AlphaFoldDB" id="A0A512N6H2"/>
<evidence type="ECO:0000256" key="1">
    <source>
        <dbReference type="SAM" id="MobiDB-lite"/>
    </source>
</evidence>
<evidence type="ECO:0000313" key="3">
    <source>
        <dbReference type="Proteomes" id="UP000321058"/>
    </source>
</evidence>
<proteinExistence type="predicted"/>
<dbReference type="Proteomes" id="UP000321058">
    <property type="component" value="Unassembled WGS sequence"/>
</dbReference>
<evidence type="ECO:0000313" key="2">
    <source>
        <dbReference type="EMBL" id="GEP54585.1"/>
    </source>
</evidence>
<dbReference type="EMBL" id="BKAJ01000031">
    <property type="protein sequence ID" value="GEP54585.1"/>
    <property type="molecule type" value="Genomic_DNA"/>
</dbReference>
<reference evidence="2 3" key="1">
    <citation type="submission" date="2019-07" db="EMBL/GenBank/DDBJ databases">
        <title>Whole genome shotgun sequence of Reyranella soli NBRC 108950.</title>
        <authorList>
            <person name="Hosoyama A."/>
            <person name="Uohara A."/>
            <person name="Ohji S."/>
            <person name="Ichikawa N."/>
        </authorList>
    </citation>
    <scope>NUCLEOTIDE SEQUENCE [LARGE SCALE GENOMIC DNA]</scope>
    <source>
        <strain evidence="2 3">NBRC 108950</strain>
    </source>
</reference>
<comment type="caution">
    <text evidence="2">The sequence shown here is derived from an EMBL/GenBank/DDBJ whole genome shotgun (WGS) entry which is preliminary data.</text>
</comment>
<feature type="compositionally biased region" description="Basic residues" evidence="1">
    <location>
        <begin position="135"/>
        <end position="145"/>
    </location>
</feature>
<dbReference type="Pfam" id="PF10387">
    <property type="entry name" value="DUF2442"/>
    <property type="match status" value="1"/>
</dbReference>
<dbReference type="InterPro" id="IPR018841">
    <property type="entry name" value="DUF2442"/>
</dbReference>
<protein>
    <recommendedName>
        <fullName evidence="4">DUF2442 domain-containing protein</fullName>
    </recommendedName>
</protein>
<feature type="region of interest" description="Disordered" evidence="1">
    <location>
        <begin position="119"/>
        <end position="156"/>
    </location>
</feature>
<organism evidence="2 3">
    <name type="scientific">Reyranella soli</name>
    <dbReference type="NCBI Taxonomy" id="1230389"/>
    <lineage>
        <taxon>Bacteria</taxon>
        <taxon>Pseudomonadati</taxon>
        <taxon>Pseudomonadota</taxon>
        <taxon>Alphaproteobacteria</taxon>
        <taxon>Hyphomicrobiales</taxon>
        <taxon>Reyranellaceae</taxon>
        <taxon>Reyranella</taxon>
    </lineage>
</organism>
<name>A0A512N6H2_9HYPH</name>
<keyword evidence="3" id="KW-1185">Reference proteome</keyword>
<sequence>MPKSMTIGRTKAEMDKEIDRALARGRRLARGEPRAASARYDRRTRRMVVELSNGCSFLFPPRALQGMARASEAALADVEILGQGHALHLPRLDADFTVPGLLMGVFGTRAWMASELARRAGQSTSPAKAAAARANGRKGGRPRRNVARDGSDADRR</sequence>